<evidence type="ECO:0000313" key="3">
    <source>
        <dbReference type="EMBL" id="SUC18161.1"/>
    </source>
</evidence>
<evidence type="ECO:0000313" key="1">
    <source>
        <dbReference type="EMBL" id="ARX32619.1"/>
    </source>
</evidence>
<accession>A0A1Z1SPX5</accession>
<dbReference type="KEGG" id="pvl:AOB99_01600"/>
<dbReference type="EMBL" id="CP021694">
    <property type="protein sequence ID" value="ARX32619.1"/>
    <property type="molecule type" value="Genomic_DNA"/>
</dbReference>
<evidence type="ECO:0000313" key="6">
    <source>
        <dbReference type="Proteomes" id="UP001171165"/>
    </source>
</evidence>
<sequence length="124" mass="14368">MEPIYIKVYINRIEVRDLHTKKEFSVERHFTHSRMLIGDFYPAIEAIRTALTQIGINPLSFFCRKRNVVIHPLERTEDGLSQVEIRLFNEVIAGGLNNKYKKIVISAKLTPLMDAEVIELINKS</sequence>
<dbReference type="EMBL" id="ABKSPD020000010">
    <property type="protein sequence ID" value="EKW9776907.1"/>
    <property type="molecule type" value="Genomic_DNA"/>
</dbReference>
<reference evidence="3 5" key="2">
    <citation type="submission" date="2018-06" db="EMBL/GenBank/DDBJ databases">
        <authorList>
            <consortium name="Pathogen Informatics"/>
            <person name="Doyle S."/>
        </authorList>
    </citation>
    <scope>NUCLEOTIDE SEQUENCE [LARGE SCALE GENOMIC DNA]</scope>
    <source>
        <strain evidence="3 5">NCTC11938</strain>
    </source>
</reference>
<dbReference type="EMBL" id="UGTS01000003">
    <property type="protein sequence ID" value="SUC18161.1"/>
    <property type="molecule type" value="Genomic_DNA"/>
</dbReference>
<proteinExistence type="predicted"/>
<protein>
    <submittedName>
        <fullName evidence="2">Uncharacterized protein</fullName>
    </submittedName>
</protein>
<dbReference type="NCBIfam" id="NF041448">
    <property type="entry name" value="stress_YjaA"/>
    <property type="match status" value="1"/>
</dbReference>
<dbReference type="OMA" id="EMNEGGH"/>
<evidence type="ECO:0000313" key="2">
    <source>
        <dbReference type="EMBL" id="EKW9776907.1"/>
    </source>
</evidence>
<dbReference type="STRING" id="584.AOUC001_17400"/>
<organism evidence="2 6">
    <name type="scientific">Proteus mirabilis</name>
    <dbReference type="NCBI Taxonomy" id="584"/>
    <lineage>
        <taxon>Bacteria</taxon>
        <taxon>Pseudomonadati</taxon>
        <taxon>Pseudomonadota</taxon>
        <taxon>Gammaproteobacteria</taxon>
        <taxon>Enterobacterales</taxon>
        <taxon>Morganellaceae</taxon>
        <taxon>Proteus</taxon>
    </lineage>
</organism>
<gene>
    <name evidence="1" type="ORF">AM402_00065</name>
    <name evidence="3" type="ORF">NCTC11938_00478</name>
    <name evidence="2" type="ORF">PW210_002754</name>
</gene>
<dbReference type="Proteomes" id="UP001171165">
    <property type="component" value="Unassembled WGS sequence"/>
</dbReference>
<reference evidence="1 4" key="1">
    <citation type="submission" date="2017-05" db="EMBL/GenBank/DDBJ databases">
        <title>Whole genome sequencing of Proteus mirabilis AR_0155.</title>
        <authorList>
            <person name="Conlan S."/>
            <person name="Thomas P.J."/>
            <person name="Mullikin J."/>
            <person name="Frank K.M."/>
            <person name="Segre J.A."/>
        </authorList>
    </citation>
    <scope>NUCLEOTIDE SEQUENCE [LARGE SCALE GENOMIC DNA]</scope>
    <source>
        <strain evidence="1 4">AR_0155</strain>
    </source>
</reference>
<evidence type="ECO:0000313" key="5">
    <source>
        <dbReference type="Proteomes" id="UP000254191"/>
    </source>
</evidence>
<dbReference type="RefSeq" id="WP_004246224.1">
    <property type="nucleotide sequence ID" value="NZ_ABFCQN020000022.1"/>
</dbReference>
<dbReference type="GeneID" id="6802491"/>
<name>A0A1Z1SPX5_PROMI</name>
<dbReference type="AlphaFoldDB" id="A0A1Z1SPX5"/>
<dbReference type="OrthoDB" id="8612466at2"/>
<evidence type="ECO:0000313" key="4">
    <source>
        <dbReference type="Proteomes" id="UP000195540"/>
    </source>
</evidence>
<dbReference type="Proteomes" id="UP000254191">
    <property type="component" value="Unassembled WGS sequence"/>
</dbReference>
<dbReference type="Proteomes" id="UP000195540">
    <property type="component" value="Chromosome"/>
</dbReference>
<reference evidence="2" key="3">
    <citation type="submission" date="2023-06" db="EMBL/GenBank/DDBJ databases">
        <authorList>
            <consortium name="Clinical and Environmental Microbiology Branch: Whole genome sequencing antimicrobial resistance pathogens in the healthcare setting"/>
        </authorList>
    </citation>
    <scope>NUCLEOTIDE SEQUENCE</scope>
    <source>
        <strain evidence="2">Microbial</strain>
    </source>
</reference>
<dbReference type="InterPro" id="IPR048149">
    <property type="entry name" value="YjaA"/>
</dbReference>